<evidence type="ECO:0008006" key="3">
    <source>
        <dbReference type="Google" id="ProtNLM"/>
    </source>
</evidence>
<dbReference type="Proteomes" id="UP001059576">
    <property type="component" value="Chromosome"/>
</dbReference>
<protein>
    <recommendedName>
        <fullName evidence="3">Lipoprotein</fullName>
    </recommendedName>
</protein>
<reference evidence="1" key="1">
    <citation type="submission" date="2022-07" db="EMBL/GenBank/DDBJ databases">
        <title>Complete genome of Mycoplasma equigenitalium type strain T37.</title>
        <authorList>
            <person name="Spergser J."/>
        </authorList>
    </citation>
    <scope>NUCLEOTIDE SEQUENCE</scope>
    <source>
        <strain evidence="1">T37</strain>
    </source>
</reference>
<evidence type="ECO:0000313" key="2">
    <source>
        <dbReference type="Proteomes" id="UP001059576"/>
    </source>
</evidence>
<sequence>MKKITFLIPLTITTIPLCVTSCGFLGGEVPKHEWTRKEVEPVITKYKDPVKNLSVKNIVLESLKVAWKESYSKERIKNLIISEFEDVNKLLATEKDQDKLNESFLKIFNRYLRISLTATWLHQGWESDGKSNDIHREITNDIFQEQRYINSFKFFITETNGKFIRFEDNKLIFNFTIASLIADGDTTLPFKEPLYFYNGPLEMEMW</sequence>
<proteinExistence type="predicted"/>
<organism evidence="1 2">
    <name type="scientific">Mycoplasmopsis equigenitalium</name>
    <dbReference type="NCBI Taxonomy" id="114883"/>
    <lineage>
        <taxon>Bacteria</taxon>
        <taxon>Bacillati</taxon>
        <taxon>Mycoplasmatota</taxon>
        <taxon>Mycoplasmoidales</taxon>
        <taxon>Metamycoplasmataceae</taxon>
        <taxon>Mycoplasmopsis</taxon>
    </lineage>
</organism>
<gene>
    <name evidence="1" type="ORF">NPA09_02745</name>
</gene>
<accession>A0ABY5J0K4</accession>
<keyword evidence="2" id="KW-1185">Reference proteome</keyword>
<evidence type="ECO:0000313" key="1">
    <source>
        <dbReference type="EMBL" id="UUD36792.1"/>
    </source>
</evidence>
<dbReference type="RefSeq" id="WP_129723080.1">
    <property type="nucleotide sequence ID" value="NZ_CP101808.1"/>
</dbReference>
<name>A0ABY5J0K4_9BACT</name>
<dbReference type="EMBL" id="CP101808">
    <property type="protein sequence ID" value="UUD36792.1"/>
    <property type="molecule type" value="Genomic_DNA"/>
</dbReference>